<protein>
    <recommendedName>
        <fullName evidence="4">CSE family protein</fullName>
    </recommendedName>
</protein>
<dbReference type="AlphaFoldDB" id="A0AAW1P3Q8"/>
<dbReference type="GO" id="GO:0005516">
    <property type="term" value="F:calmodulin binding"/>
    <property type="evidence" value="ECO:0007669"/>
    <property type="project" value="InterPro"/>
</dbReference>
<evidence type="ECO:0008006" key="4">
    <source>
        <dbReference type="Google" id="ProtNLM"/>
    </source>
</evidence>
<dbReference type="EMBL" id="JALJOR010000020">
    <property type="protein sequence ID" value="KAK9803602.1"/>
    <property type="molecule type" value="Genomic_DNA"/>
</dbReference>
<reference evidence="2 3" key="1">
    <citation type="journal article" date="2024" name="Nat. Commun.">
        <title>Phylogenomics reveals the evolutionary origins of lichenization in chlorophyte algae.</title>
        <authorList>
            <person name="Puginier C."/>
            <person name="Libourel C."/>
            <person name="Otte J."/>
            <person name="Skaloud P."/>
            <person name="Haon M."/>
            <person name="Grisel S."/>
            <person name="Petersen M."/>
            <person name="Berrin J.G."/>
            <person name="Delaux P.M."/>
            <person name="Dal Grande F."/>
            <person name="Keller J."/>
        </authorList>
    </citation>
    <scope>NUCLEOTIDE SEQUENCE [LARGE SCALE GENOMIC DNA]</scope>
    <source>
        <strain evidence="2 3">SAG 2043</strain>
    </source>
</reference>
<comment type="caution">
    <text evidence="2">The sequence shown here is derived from an EMBL/GenBank/DDBJ whole genome shotgun (WGS) entry which is preliminary data.</text>
</comment>
<gene>
    <name evidence="2" type="ORF">WJX72_004040</name>
</gene>
<feature type="compositionally biased region" description="Polar residues" evidence="1">
    <location>
        <begin position="585"/>
        <end position="599"/>
    </location>
</feature>
<dbReference type="PANTHER" id="PTHR31713:SF96">
    <property type="entry name" value="OS02G0562300 PROTEIN"/>
    <property type="match status" value="1"/>
</dbReference>
<proteinExistence type="predicted"/>
<dbReference type="GO" id="GO:0005634">
    <property type="term" value="C:nucleus"/>
    <property type="evidence" value="ECO:0007669"/>
    <property type="project" value="TreeGrafter"/>
</dbReference>
<sequence length="778" mass="84106">MGDDQRRVRLPAELQGVHLGRLEEYVRARLIQFAGEFARRMCPTLSLQLVQQAAADAIQSLPPVDVGRVAVESRDLQLVFRHDCLSLGCLDQQCSLCEHNPHRRCNVNFAPKYLVNDVLKAKCDAPIRVEIIDRATGVPLGEDIPDVHLEMCILDGNAYDAKCLEAGQERDDDLDACSLLVNNKQTQPLLMPGAGASHSSASKVVVQLSRGMAQLPDLHVSDSSEAMLSGRKPPFRLLVRAVAGDGRKVSIRHAVSEGFVVATRRTRTAGKVEIPNVDDHVSKLEHMGKETVKKLQDIHTSGLQAGVEINVPDNCINKVGEFRKLALMAEADGHLRQKLQQVLKLSKEKWDDARDHAMKAVVADNRMRIWYVDKTTMEVGLLFTCRLGNVDLDRPVGLLQKKSQDGTQTTMEATLMAQQTPAQREQVRQLQPQAVASWWQPGHPGWAIYPVDSEQFMSSGSLDSVSVQHEHIVAPVPPANAALAGPPSPTLPYGGMQAPFAGYANGGHMGPSPPGGGAGGFLPPEMAPPPPYNTRYRSPSHMPAPAIPPSAPKQERNPSTTTPFAGMSTRSSANDRVNSGGAANASGQSNVGGPAQSSPFARMHGNPKGQQLQLDSMPSLGLGFTSLANMFSGPLNSTELNKYGSALGLTGFPSIPAPLPSGELEHLLQQHGEQLLSPNQLGSTPFGHNMGRAGSMGMGKLESMELPDAVAAVAMLHDMPPEQRNHVLHMPHMQRSNSGLESMQSIEQALGNVEQDIMDKVAEDWMHHHPNPAGQAHR</sequence>
<evidence type="ECO:0000313" key="2">
    <source>
        <dbReference type="EMBL" id="KAK9803602.1"/>
    </source>
</evidence>
<evidence type="ECO:0000256" key="1">
    <source>
        <dbReference type="SAM" id="MobiDB-lite"/>
    </source>
</evidence>
<dbReference type="GO" id="GO:0003700">
    <property type="term" value="F:DNA-binding transcription factor activity"/>
    <property type="evidence" value="ECO:0007669"/>
    <property type="project" value="TreeGrafter"/>
</dbReference>
<feature type="region of interest" description="Disordered" evidence="1">
    <location>
        <begin position="511"/>
        <end position="616"/>
    </location>
</feature>
<feature type="compositionally biased region" description="Polar residues" evidence="1">
    <location>
        <begin position="557"/>
        <end position="577"/>
    </location>
</feature>
<dbReference type="Proteomes" id="UP001489004">
    <property type="component" value="Unassembled WGS sequence"/>
</dbReference>
<keyword evidence="3" id="KW-1185">Reference proteome</keyword>
<dbReference type="GO" id="GO:0043565">
    <property type="term" value="F:sequence-specific DNA binding"/>
    <property type="evidence" value="ECO:0007669"/>
    <property type="project" value="TreeGrafter"/>
</dbReference>
<dbReference type="InterPro" id="IPR012416">
    <property type="entry name" value="CBP60"/>
</dbReference>
<accession>A0AAW1P3Q8</accession>
<feature type="compositionally biased region" description="Gly residues" evidence="1">
    <location>
        <begin position="511"/>
        <end position="520"/>
    </location>
</feature>
<name>A0AAW1P3Q8_9CHLO</name>
<evidence type="ECO:0000313" key="3">
    <source>
        <dbReference type="Proteomes" id="UP001489004"/>
    </source>
</evidence>
<organism evidence="2 3">
    <name type="scientific">[Myrmecia] bisecta</name>
    <dbReference type="NCBI Taxonomy" id="41462"/>
    <lineage>
        <taxon>Eukaryota</taxon>
        <taxon>Viridiplantae</taxon>
        <taxon>Chlorophyta</taxon>
        <taxon>core chlorophytes</taxon>
        <taxon>Trebouxiophyceae</taxon>
        <taxon>Trebouxiales</taxon>
        <taxon>Trebouxiaceae</taxon>
        <taxon>Myrmecia</taxon>
    </lineage>
</organism>
<dbReference type="PANTHER" id="PTHR31713">
    <property type="entry name" value="OS02G0177800 PROTEIN"/>
    <property type="match status" value="1"/>
</dbReference>
<dbReference type="GO" id="GO:0080142">
    <property type="term" value="P:regulation of salicylic acid biosynthetic process"/>
    <property type="evidence" value="ECO:0007669"/>
    <property type="project" value="TreeGrafter"/>
</dbReference>